<gene>
    <name evidence="2" type="ORF">ABMA28_014072</name>
</gene>
<dbReference type="AlphaFoldDB" id="A0ABD0TFF7"/>
<feature type="compositionally biased region" description="Pro residues" evidence="1">
    <location>
        <begin position="47"/>
        <end position="76"/>
    </location>
</feature>
<feature type="compositionally biased region" description="Pro residues" evidence="1">
    <location>
        <begin position="109"/>
        <end position="134"/>
    </location>
</feature>
<reference evidence="2 3" key="1">
    <citation type="submission" date="2024-06" db="EMBL/GenBank/DDBJ databases">
        <title>A chromosome-level genome assembly of beet webworm, Loxostege sticticalis.</title>
        <authorList>
            <person name="Zhang Y."/>
        </authorList>
    </citation>
    <scope>NUCLEOTIDE SEQUENCE [LARGE SCALE GENOMIC DNA]</scope>
    <source>
        <strain evidence="2">AQ028</strain>
        <tissue evidence="2">Male pupae</tissue>
    </source>
</reference>
<organism evidence="2 3">
    <name type="scientific">Loxostege sticticalis</name>
    <name type="common">Beet webworm moth</name>
    <dbReference type="NCBI Taxonomy" id="481309"/>
    <lineage>
        <taxon>Eukaryota</taxon>
        <taxon>Metazoa</taxon>
        <taxon>Ecdysozoa</taxon>
        <taxon>Arthropoda</taxon>
        <taxon>Hexapoda</taxon>
        <taxon>Insecta</taxon>
        <taxon>Pterygota</taxon>
        <taxon>Neoptera</taxon>
        <taxon>Endopterygota</taxon>
        <taxon>Lepidoptera</taxon>
        <taxon>Glossata</taxon>
        <taxon>Ditrysia</taxon>
        <taxon>Pyraloidea</taxon>
        <taxon>Crambidae</taxon>
        <taxon>Pyraustinae</taxon>
        <taxon>Loxostege</taxon>
    </lineage>
</organism>
<dbReference type="Proteomes" id="UP001549921">
    <property type="component" value="Unassembled WGS sequence"/>
</dbReference>
<proteinExistence type="predicted"/>
<protein>
    <submittedName>
        <fullName evidence="2">Uncharacterized protein</fullName>
    </submittedName>
</protein>
<evidence type="ECO:0000313" key="3">
    <source>
        <dbReference type="Proteomes" id="UP001549921"/>
    </source>
</evidence>
<evidence type="ECO:0000313" key="2">
    <source>
        <dbReference type="EMBL" id="KAL0841829.1"/>
    </source>
</evidence>
<feature type="compositionally biased region" description="Low complexity" evidence="1">
    <location>
        <begin position="32"/>
        <end position="46"/>
    </location>
</feature>
<accession>A0ABD0TFF7</accession>
<feature type="region of interest" description="Disordered" evidence="1">
    <location>
        <begin position="97"/>
        <end position="139"/>
    </location>
</feature>
<sequence length="162" mass="17605">MSDCAEPSDWRAPMADESEASRRRVPAPPPRQSSRPPEARPRTYAPPARPVGPGPGSGPAPGPARPSIELPPPPRLIRPSEHLAIVERAMERRPQPLVPTVTVVQGPRPALPPPPPVHRPVMPPPMRMPAPVPHPVMRLPQPRRDVQLSSCLQCLPITDPIP</sequence>
<dbReference type="EMBL" id="JBEDNZ010000005">
    <property type="protein sequence ID" value="KAL0841829.1"/>
    <property type="molecule type" value="Genomic_DNA"/>
</dbReference>
<feature type="region of interest" description="Disordered" evidence="1">
    <location>
        <begin position="1"/>
        <end position="77"/>
    </location>
</feature>
<evidence type="ECO:0000256" key="1">
    <source>
        <dbReference type="SAM" id="MobiDB-lite"/>
    </source>
</evidence>
<feature type="compositionally biased region" description="Low complexity" evidence="1">
    <location>
        <begin position="98"/>
        <end position="108"/>
    </location>
</feature>
<name>A0ABD0TFF7_LOXSC</name>
<comment type="caution">
    <text evidence="2">The sequence shown here is derived from an EMBL/GenBank/DDBJ whole genome shotgun (WGS) entry which is preliminary data.</text>
</comment>